<dbReference type="EMBL" id="JACHIU010000001">
    <property type="protein sequence ID" value="MBB6476558.1"/>
    <property type="molecule type" value="Genomic_DNA"/>
</dbReference>
<accession>A0A7X0IKD3</accession>
<evidence type="ECO:0000259" key="3">
    <source>
        <dbReference type="PROSITE" id="PS51186"/>
    </source>
</evidence>
<keyword evidence="4" id="KW-0689">Ribosomal protein</keyword>
<dbReference type="Pfam" id="PF00583">
    <property type="entry name" value="Acetyltransf_1"/>
    <property type="match status" value="1"/>
</dbReference>
<dbReference type="InterPro" id="IPR000182">
    <property type="entry name" value="GNAT_dom"/>
</dbReference>
<dbReference type="PANTHER" id="PTHR43877">
    <property type="entry name" value="AMINOALKYLPHOSPHONATE N-ACETYLTRANSFERASE-RELATED-RELATED"/>
    <property type="match status" value="1"/>
</dbReference>
<dbReference type="PANTHER" id="PTHR43877:SF2">
    <property type="entry name" value="AMINOALKYLPHOSPHONATE N-ACETYLTRANSFERASE-RELATED"/>
    <property type="match status" value="1"/>
</dbReference>
<dbReference type="GO" id="GO:0005840">
    <property type="term" value="C:ribosome"/>
    <property type="evidence" value="ECO:0007669"/>
    <property type="project" value="UniProtKB-KW"/>
</dbReference>
<protein>
    <submittedName>
        <fullName evidence="4">Ribosomal protein S18 acetylase RimI-like enzyme</fullName>
    </submittedName>
</protein>
<keyword evidence="1" id="KW-0808">Transferase</keyword>
<evidence type="ECO:0000256" key="1">
    <source>
        <dbReference type="ARBA" id="ARBA00022679"/>
    </source>
</evidence>
<keyword evidence="2" id="KW-0012">Acyltransferase</keyword>
<proteinExistence type="predicted"/>
<reference evidence="4 5" key="1">
    <citation type="submission" date="2020-08" db="EMBL/GenBank/DDBJ databases">
        <title>Sequencing the genomes of 1000 actinobacteria strains.</title>
        <authorList>
            <person name="Klenk H.-P."/>
        </authorList>
    </citation>
    <scope>NUCLEOTIDE SEQUENCE [LARGE SCALE GENOMIC DNA]</scope>
    <source>
        <strain evidence="4 5">DSM 44936</strain>
    </source>
</reference>
<dbReference type="Proteomes" id="UP000555564">
    <property type="component" value="Unassembled WGS sequence"/>
</dbReference>
<evidence type="ECO:0000313" key="5">
    <source>
        <dbReference type="Proteomes" id="UP000555564"/>
    </source>
</evidence>
<name>A0A7X0IKD3_9ACTN</name>
<sequence>MLPQDYLDGLSVEEDAEQRRKQFGRNPKVRNVVAERDGAVVGWVVTGPCRDVGATGLDGEIYALYVAPAMIGTGVGRELVRHVIARARSAGLESMYLWVLEENHRARRFYEAAGFVPDGERGHWHMGGASVPELRYMQVLSGVPTAGQGERTGL</sequence>
<comment type="caution">
    <text evidence="4">The sequence shown here is derived from an EMBL/GenBank/DDBJ whole genome shotgun (WGS) entry which is preliminary data.</text>
</comment>
<evidence type="ECO:0000256" key="2">
    <source>
        <dbReference type="ARBA" id="ARBA00023315"/>
    </source>
</evidence>
<dbReference type="InterPro" id="IPR050832">
    <property type="entry name" value="Bact_Acetyltransf"/>
</dbReference>
<keyword evidence="4" id="KW-0687">Ribonucleoprotein</keyword>
<dbReference type="SUPFAM" id="SSF55729">
    <property type="entry name" value="Acyl-CoA N-acyltransferases (Nat)"/>
    <property type="match status" value="1"/>
</dbReference>
<dbReference type="RefSeq" id="WP_221475039.1">
    <property type="nucleotide sequence ID" value="NZ_BAAALO010000010.1"/>
</dbReference>
<dbReference type="InterPro" id="IPR016181">
    <property type="entry name" value="Acyl_CoA_acyltransferase"/>
</dbReference>
<feature type="domain" description="N-acetyltransferase" evidence="3">
    <location>
        <begin position="1"/>
        <end position="138"/>
    </location>
</feature>
<dbReference type="CDD" id="cd04301">
    <property type="entry name" value="NAT_SF"/>
    <property type="match status" value="1"/>
</dbReference>
<dbReference type="AlphaFoldDB" id="A0A7X0IKD3"/>
<evidence type="ECO:0000313" key="4">
    <source>
        <dbReference type="EMBL" id="MBB6476558.1"/>
    </source>
</evidence>
<gene>
    <name evidence="4" type="ORF">BJ992_005989</name>
</gene>
<organism evidence="4 5">
    <name type="scientific">Sphaerisporangium rubeum</name>
    <dbReference type="NCBI Taxonomy" id="321317"/>
    <lineage>
        <taxon>Bacteria</taxon>
        <taxon>Bacillati</taxon>
        <taxon>Actinomycetota</taxon>
        <taxon>Actinomycetes</taxon>
        <taxon>Streptosporangiales</taxon>
        <taxon>Streptosporangiaceae</taxon>
        <taxon>Sphaerisporangium</taxon>
    </lineage>
</organism>
<keyword evidence="5" id="KW-1185">Reference proteome</keyword>
<dbReference type="GO" id="GO:0016747">
    <property type="term" value="F:acyltransferase activity, transferring groups other than amino-acyl groups"/>
    <property type="evidence" value="ECO:0007669"/>
    <property type="project" value="InterPro"/>
</dbReference>
<dbReference type="PROSITE" id="PS51186">
    <property type="entry name" value="GNAT"/>
    <property type="match status" value="1"/>
</dbReference>
<dbReference type="Gene3D" id="3.40.630.30">
    <property type="match status" value="1"/>
</dbReference>